<evidence type="ECO:0000313" key="3">
    <source>
        <dbReference type="EMBL" id="KIL64201.1"/>
    </source>
</evidence>
<reference evidence="3 4" key="1">
    <citation type="submission" date="2014-04" db="EMBL/GenBank/DDBJ databases">
        <title>Evolutionary Origins and Diversification of the Mycorrhizal Mutualists.</title>
        <authorList>
            <consortium name="DOE Joint Genome Institute"/>
            <consortium name="Mycorrhizal Genomics Consortium"/>
            <person name="Kohler A."/>
            <person name="Kuo A."/>
            <person name="Nagy L.G."/>
            <person name="Floudas D."/>
            <person name="Copeland A."/>
            <person name="Barry K.W."/>
            <person name="Cichocki N."/>
            <person name="Veneault-Fourrey C."/>
            <person name="LaButti K."/>
            <person name="Lindquist E.A."/>
            <person name="Lipzen A."/>
            <person name="Lundell T."/>
            <person name="Morin E."/>
            <person name="Murat C."/>
            <person name="Riley R."/>
            <person name="Ohm R."/>
            <person name="Sun H."/>
            <person name="Tunlid A."/>
            <person name="Henrissat B."/>
            <person name="Grigoriev I.V."/>
            <person name="Hibbett D.S."/>
            <person name="Martin F."/>
        </authorList>
    </citation>
    <scope>NUCLEOTIDE SEQUENCE [LARGE SCALE GENOMIC DNA]</scope>
    <source>
        <strain evidence="3 4">Koide BX008</strain>
    </source>
</reference>
<dbReference type="InterPro" id="IPR042771">
    <property type="entry name" value="GTF3C6-like"/>
</dbReference>
<dbReference type="HOGENOM" id="CLU_092490_0_0_1"/>
<keyword evidence="4" id="KW-1185">Reference proteome</keyword>
<dbReference type="InParanoid" id="A0A0C2X4K5"/>
<evidence type="ECO:0000259" key="2">
    <source>
        <dbReference type="Pfam" id="PF10419"/>
    </source>
</evidence>
<sequence length="207" mass="22745">MESTSTSLYPGYTHVEQFGADEDYESEEEVSYVTFDLGNIEPTLVPSSSTYRLIATVQGLDTPTPYLQLSGTILKGRHDSLLGTELLFTDEKGTYPQDRNKRSVVHVANTEQRVMFKEVRLQSKEQDTTCSQRIDPNQAPGPSTATQPNKRNGIESVLGPARPKRKTKKPPKQVKGKGKAKATEDIDGDGRGAEDPQRDVAMDTSAG</sequence>
<feature type="domain" description="Transcription factor TFIIIC triple barrel" evidence="2">
    <location>
        <begin position="27"/>
        <end position="122"/>
    </location>
</feature>
<dbReference type="InterPro" id="IPR019481">
    <property type="entry name" value="TFIIIC_triple_barrel"/>
</dbReference>
<accession>A0A0C2X4K5</accession>
<dbReference type="AlphaFoldDB" id="A0A0C2X4K5"/>
<dbReference type="EMBL" id="KN818251">
    <property type="protein sequence ID" value="KIL64201.1"/>
    <property type="molecule type" value="Genomic_DNA"/>
</dbReference>
<dbReference type="Gene3D" id="2.60.40.4370">
    <property type="match status" value="1"/>
</dbReference>
<dbReference type="GO" id="GO:0000127">
    <property type="term" value="C:transcription factor TFIIIC complex"/>
    <property type="evidence" value="ECO:0007669"/>
    <property type="project" value="TreeGrafter"/>
</dbReference>
<evidence type="ECO:0000256" key="1">
    <source>
        <dbReference type="SAM" id="MobiDB-lite"/>
    </source>
</evidence>
<dbReference type="PANTHER" id="PTHR21860">
    <property type="entry name" value="TRANSCRIPTION INITIATION FACTOR IIIC TFIIIC , POLYPEPTIDE 6-RELATED"/>
    <property type="match status" value="1"/>
</dbReference>
<proteinExistence type="predicted"/>
<evidence type="ECO:0000313" key="4">
    <source>
        <dbReference type="Proteomes" id="UP000054549"/>
    </source>
</evidence>
<dbReference type="GO" id="GO:0006383">
    <property type="term" value="P:transcription by RNA polymerase III"/>
    <property type="evidence" value="ECO:0007669"/>
    <property type="project" value="InterPro"/>
</dbReference>
<dbReference type="Pfam" id="PF10419">
    <property type="entry name" value="TFIIIC_sub6"/>
    <property type="match status" value="1"/>
</dbReference>
<protein>
    <recommendedName>
        <fullName evidence="2">Transcription factor TFIIIC triple barrel domain-containing protein</fullName>
    </recommendedName>
</protein>
<organism evidence="3 4">
    <name type="scientific">Amanita muscaria (strain Koide BX008)</name>
    <dbReference type="NCBI Taxonomy" id="946122"/>
    <lineage>
        <taxon>Eukaryota</taxon>
        <taxon>Fungi</taxon>
        <taxon>Dikarya</taxon>
        <taxon>Basidiomycota</taxon>
        <taxon>Agaricomycotina</taxon>
        <taxon>Agaricomycetes</taxon>
        <taxon>Agaricomycetidae</taxon>
        <taxon>Agaricales</taxon>
        <taxon>Pluteineae</taxon>
        <taxon>Amanitaceae</taxon>
        <taxon>Amanita</taxon>
    </lineage>
</organism>
<feature type="region of interest" description="Disordered" evidence="1">
    <location>
        <begin position="1"/>
        <end position="23"/>
    </location>
</feature>
<feature type="region of interest" description="Disordered" evidence="1">
    <location>
        <begin position="121"/>
        <end position="207"/>
    </location>
</feature>
<dbReference type="PANTHER" id="PTHR21860:SF2">
    <property type="entry name" value="GENERAL TRANSCRIPTION FACTOR 3C POLYPEPTIDE 6"/>
    <property type="match status" value="1"/>
</dbReference>
<feature type="compositionally biased region" description="Basic residues" evidence="1">
    <location>
        <begin position="162"/>
        <end position="180"/>
    </location>
</feature>
<dbReference type="OrthoDB" id="1877767at2759"/>
<gene>
    <name evidence="3" type="ORF">M378DRAFT_126839</name>
</gene>
<feature type="compositionally biased region" description="Polar residues" evidence="1">
    <location>
        <begin position="128"/>
        <end position="150"/>
    </location>
</feature>
<feature type="compositionally biased region" description="Basic and acidic residues" evidence="1">
    <location>
        <begin position="181"/>
        <end position="201"/>
    </location>
</feature>
<name>A0A0C2X4K5_AMAMK</name>
<dbReference type="STRING" id="946122.A0A0C2X4K5"/>
<dbReference type="Proteomes" id="UP000054549">
    <property type="component" value="Unassembled WGS sequence"/>
</dbReference>